<feature type="binding site" evidence="7">
    <location>
        <position position="27"/>
    </location>
    <ligand>
        <name>[4Fe-4S] cluster</name>
        <dbReference type="ChEBI" id="CHEBI:49883"/>
    </ligand>
</feature>
<feature type="binding site" evidence="7">
    <location>
        <position position="19"/>
    </location>
    <ligand>
        <name>[4Fe-4S] cluster</name>
        <dbReference type="ChEBI" id="CHEBI:49883"/>
    </ligand>
</feature>
<dbReference type="InterPro" id="IPR011005">
    <property type="entry name" value="Dihydropteroate_synth-like_sf"/>
</dbReference>
<keyword evidence="1 7" id="KW-0004">4Fe-4S</keyword>
<evidence type="ECO:0000256" key="1">
    <source>
        <dbReference type="ARBA" id="ARBA00022485"/>
    </source>
</evidence>
<feature type="binding site" evidence="7">
    <location>
        <position position="44"/>
    </location>
    <ligand>
        <name>[4Fe-4S] cluster</name>
        <dbReference type="ChEBI" id="CHEBI:49883"/>
    </ligand>
</feature>
<evidence type="ECO:0000256" key="7">
    <source>
        <dbReference type="PIRSR" id="PIRSR000376-2"/>
    </source>
</evidence>
<evidence type="ECO:0000256" key="6">
    <source>
        <dbReference type="PIRSR" id="PIRSR000376-1"/>
    </source>
</evidence>
<organism evidence="9 10">
    <name type="scientific">Thermoproteota archaeon</name>
    <dbReference type="NCBI Taxonomy" id="2056631"/>
    <lineage>
        <taxon>Archaea</taxon>
        <taxon>Thermoproteota</taxon>
    </lineage>
</organism>
<dbReference type="Pfam" id="PF04060">
    <property type="entry name" value="FeS"/>
    <property type="match status" value="1"/>
</dbReference>
<evidence type="ECO:0000259" key="8">
    <source>
        <dbReference type="PROSITE" id="PS51656"/>
    </source>
</evidence>
<dbReference type="PANTHER" id="PTHR36214">
    <property type="match status" value="1"/>
</dbReference>
<gene>
    <name evidence="9" type="ORF">DRJ21_00460</name>
</gene>
<dbReference type="SUPFAM" id="SSF51717">
    <property type="entry name" value="Dihydropteroate synthetase-like"/>
    <property type="match status" value="1"/>
</dbReference>
<reference evidence="9 10" key="1">
    <citation type="submission" date="2018-06" db="EMBL/GenBank/DDBJ databases">
        <title>Extensive metabolic versatility and redundancy in microbially diverse, dynamic hydrothermal sediments.</title>
        <authorList>
            <person name="Dombrowski N."/>
            <person name="Teske A."/>
            <person name="Baker B.J."/>
        </authorList>
    </citation>
    <scope>NUCLEOTIDE SEQUENCE [LARGE SCALE GENOMIC DNA]</scope>
    <source>
        <strain evidence="9">B30_G17</strain>
    </source>
</reference>
<dbReference type="InterPro" id="IPR051069">
    <property type="entry name" value="ACDS_complex_subunit"/>
</dbReference>
<dbReference type="Gene3D" id="3.20.20.20">
    <property type="entry name" value="Dihydropteroate synthase-like"/>
    <property type="match status" value="1"/>
</dbReference>
<evidence type="ECO:0000313" key="9">
    <source>
        <dbReference type="EMBL" id="RLE51289.1"/>
    </source>
</evidence>
<feature type="binding site" evidence="6">
    <location>
        <begin position="392"/>
        <end position="395"/>
    </location>
    <ligand>
        <name>5-methoxybenzimidazolylcob(I)amide</name>
        <dbReference type="ChEBI" id="CHEBI:157765"/>
    </ligand>
</feature>
<evidence type="ECO:0000313" key="10">
    <source>
        <dbReference type="Proteomes" id="UP000281962"/>
    </source>
</evidence>
<keyword evidence="4 7" id="KW-0411">Iron-sulfur</keyword>
<feature type="binding site" evidence="6">
    <location>
        <position position="456"/>
    </location>
    <ligand>
        <name>5-methoxybenzimidazolylcob(I)amide</name>
        <dbReference type="ChEBI" id="CHEBI:157765"/>
    </ligand>
</feature>
<protein>
    <submittedName>
        <fullName evidence="9">Acetyl-CoA decarbonylase/synthase complex subunit gamma</fullName>
    </submittedName>
</protein>
<dbReference type="GO" id="GO:0005506">
    <property type="term" value="F:iron ion binding"/>
    <property type="evidence" value="ECO:0007669"/>
    <property type="project" value="InterPro"/>
</dbReference>
<keyword evidence="2 7" id="KW-0479">Metal-binding</keyword>
<feature type="binding site" evidence="6">
    <location>
        <position position="362"/>
    </location>
    <ligand>
        <name>5-methoxybenzimidazolylcob(I)amide</name>
        <dbReference type="ChEBI" id="CHEBI:157765"/>
    </ligand>
</feature>
<feature type="binding site" evidence="7">
    <location>
        <position position="22"/>
    </location>
    <ligand>
        <name>[4Fe-4S] cluster</name>
        <dbReference type="ChEBI" id="CHEBI:49883"/>
    </ligand>
</feature>
<keyword evidence="5" id="KW-0170">Cobalt</keyword>
<dbReference type="Gene3D" id="1.10.15.40">
    <property type="entry name" value="Electron transport complex subunit B, putative Fe-S cluster"/>
    <property type="match status" value="1"/>
</dbReference>
<dbReference type="InterPro" id="IPR007202">
    <property type="entry name" value="4Fe-4S_dom"/>
</dbReference>
<dbReference type="PIRSF" id="PIRSF000376">
    <property type="entry name" value="AcCoA_decarb_gamma"/>
    <property type="match status" value="1"/>
</dbReference>
<evidence type="ECO:0000256" key="3">
    <source>
        <dbReference type="ARBA" id="ARBA00023004"/>
    </source>
</evidence>
<sequence length="477" mass="54125">MPKRLNPLHVYRFLPQTNCGKCGEKSCMAFASRLIEREVPVEKCTPLFEDPKYAKKREELLKLIRPPVKEVKFGVPPNEIKIGGKDVVYRHEWTWRFQTPIMIDLHDEMSEDELKKRIDFVNNFAYIRIGKELRLDGIAIRCVSGVPEKFAKIVSKVMEMTDKPFIICSYDPNILEEALIVARDRKPLIYAVNEKNWKEVANLSVKYNCPVVISAPGNPEMLKSLVKTLKDGFNIDDIVLDPGTYANASIIDTISLFSALRYAAIEGEDEFLGYPLLGVPAVVWLDKEKSAEEKAYLESILASSLMARYADLLIMHSIDVWSILPVIIWRDCVYTDPRVPPSVKPGLYEIGKPDEKSPLLVTGNFALTYYLVKDDVEKAKLNAWLIVIDTEGTSVQSAVAGKKFTSDKIAEAIEEYKLVEKVKHKTVILPGYAARLSGELEDMLKDWRVFVGPRDSSDIKKFIDKVWIPEVFGSKSE</sequence>
<comment type="caution">
    <text evidence="9">The sequence shown here is derived from an EMBL/GenBank/DDBJ whole genome shotgun (WGS) entry which is preliminary data.</text>
</comment>
<dbReference type="PANTHER" id="PTHR36214:SF3">
    <property type="entry name" value="ACETYL-COA DECARBONYLASE_SYNTHASE COMPLEX SUBUNIT GAMMA"/>
    <property type="match status" value="1"/>
</dbReference>
<dbReference type="AlphaFoldDB" id="A0A497EW09"/>
<evidence type="ECO:0000256" key="5">
    <source>
        <dbReference type="ARBA" id="ARBA00023285"/>
    </source>
</evidence>
<dbReference type="GO" id="GO:0008168">
    <property type="term" value="F:methyltransferase activity"/>
    <property type="evidence" value="ECO:0007669"/>
    <property type="project" value="InterPro"/>
</dbReference>
<dbReference type="EMBL" id="QMQY01000009">
    <property type="protein sequence ID" value="RLE51289.1"/>
    <property type="molecule type" value="Genomic_DNA"/>
</dbReference>
<dbReference type="Gene3D" id="3.40.50.11600">
    <property type="match status" value="1"/>
</dbReference>
<dbReference type="Pfam" id="PF03599">
    <property type="entry name" value="CdhD"/>
    <property type="match status" value="1"/>
</dbReference>
<dbReference type="Proteomes" id="UP000281962">
    <property type="component" value="Unassembled WGS sequence"/>
</dbReference>
<dbReference type="PROSITE" id="PS51656">
    <property type="entry name" value="4FE4S"/>
    <property type="match status" value="1"/>
</dbReference>
<dbReference type="InterPro" id="IPR016041">
    <property type="entry name" value="Ac-CoA_synth_d_su_TIM-brl"/>
</dbReference>
<name>A0A497EW09_9CREN</name>
<dbReference type="NCBIfam" id="NF003195">
    <property type="entry name" value="PRK04165.1"/>
    <property type="match status" value="1"/>
</dbReference>
<feature type="binding site" evidence="6">
    <location>
        <position position="368"/>
    </location>
    <ligand>
        <name>5-methoxybenzimidazolylcob(I)amide</name>
        <dbReference type="ChEBI" id="CHEBI:157765"/>
    </ligand>
</feature>
<dbReference type="GO" id="GO:0046356">
    <property type="term" value="P:acetyl-CoA catabolic process"/>
    <property type="evidence" value="ECO:0007669"/>
    <property type="project" value="InterPro"/>
</dbReference>
<dbReference type="InterPro" id="IPR016218">
    <property type="entry name" value="AcylCoA_decarb/synth_gsu"/>
</dbReference>
<proteinExistence type="predicted"/>
<dbReference type="GO" id="GO:0051539">
    <property type="term" value="F:4 iron, 4 sulfur cluster binding"/>
    <property type="evidence" value="ECO:0007669"/>
    <property type="project" value="UniProtKB-KW"/>
</dbReference>
<evidence type="ECO:0000256" key="4">
    <source>
        <dbReference type="ARBA" id="ARBA00023014"/>
    </source>
</evidence>
<keyword evidence="3 7" id="KW-0408">Iron</keyword>
<accession>A0A497EW09</accession>
<feature type="domain" description="4Fe-4S" evidence="8">
    <location>
        <begin position="2"/>
        <end position="62"/>
    </location>
</feature>
<evidence type="ECO:0000256" key="2">
    <source>
        <dbReference type="ARBA" id="ARBA00022723"/>
    </source>
</evidence>